<sequence>MRHQLKISGLAAVLALLAAPIMADTVGVSRCDQEADGVFRPGLLTVEADGTRTFHSLGENGLTEDIVFNRAAAMEWIAAQGIYPDGTVFNNYSGYVCGLPCEECEEPAEETQIEDPEEPEPEEPETEDPQIEPTDDV</sequence>
<gene>
    <name evidence="3" type="ORF">KUL25_02100</name>
    <name evidence="4" type="ORF">KUL25_02105</name>
</gene>
<feature type="region of interest" description="Disordered" evidence="1">
    <location>
        <begin position="105"/>
        <end position="137"/>
    </location>
</feature>
<evidence type="ECO:0000313" key="3">
    <source>
        <dbReference type="EMBL" id="MBY4891554.1"/>
    </source>
</evidence>
<evidence type="ECO:0000256" key="1">
    <source>
        <dbReference type="SAM" id="MobiDB-lite"/>
    </source>
</evidence>
<dbReference type="AlphaFoldDB" id="A0A975YGC5"/>
<keyword evidence="5" id="KW-1185">Reference proteome</keyword>
<name>A0A975YGC5_9RHOB</name>
<protein>
    <submittedName>
        <fullName evidence="4">Uncharacterized protein</fullName>
    </submittedName>
</protein>
<dbReference type="RefSeq" id="WP_257891415.1">
    <property type="nucleotide sequence ID" value="NZ_JAIMBW010000001.1"/>
</dbReference>
<dbReference type="EMBL" id="CP078073">
    <property type="protein sequence ID" value="QXL88342.1"/>
    <property type="molecule type" value="Genomic_DNA"/>
</dbReference>
<feature type="signal peptide" evidence="2">
    <location>
        <begin position="1"/>
        <end position="23"/>
    </location>
</feature>
<feature type="chain" id="PRO_5037133348" evidence="2">
    <location>
        <begin position="24"/>
        <end position="137"/>
    </location>
</feature>
<dbReference type="EMBL" id="JAIMBW010000001">
    <property type="protein sequence ID" value="MBY4891554.1"/>
    <property type="molecule type" value="Genomic_DNA"/>
</dbReference>
<proteinExistence type="predicted"/>
<accession>A0A975YGC5</accession>
<dbReference type="Proteomes" id="UP000693972">
    <property type="component" value="Unassembled WGS sequence"/>
</dbReference>
<reference evidence="4 5" key="1">
    <citation type="submission" date="2021-07" db="EMBL/GenBank/DDBJ databases">
        <title>Karlodiniumbacter phycospheric gen. nov., sp. nov., a phycosphere bacterium isolated from karlodinium veneficum.</title>
        <authorList>
            <person name="Peng Y."/>
            <person name="Jiang L."/>
            <person name="Lee J."/>
        </authorList>
    </citation>
    <scope>NUCLEOTIDE SEQUENCE</scope>
    <source>
        <strain evidence="4 5">N5</strain>
    </source>
</reference>
<evidence type="ECO:0000256" key="2">
    <source>
        <dbReference type="SAM" id="SignalP"/>
    </source>
</evidence>
<organism evidence="4">
    <name type="scientific">Gymnodinialimonas phycosphaerae</name>
    <dbReference type="NCBI Taxonomy" id="2841589"/>
    <lineage>
        <taxon>Bacteria</taxon>
        <taxon>Pseudomonadati</taxon>
        <taxon>Pseudomonadota</taxon>
        <taxon>Alphaproteobacteria</taxon>
        <taxon>Rhodobacterales</taxon>
        <taxon>Paracoccaceae</taxon>
        <taxon>Gymnodinialimonas</taxon>
    </lineage>
</organism>
<evidence type="ECO:0000313" key="4">
    <source>
        <dbReference type="EMBL" id="QXL88342.1"/>
    </source>
</evidence>
<evidence type="ECO:0000313" key="5">
    <source>
        <dbReference type="Proteomes" id="UP000693972"/>
    </source>
</evidence>
<keyword evidence="2" id="KW-0732">Signal</keyword>